<feature type="region of interest" description="Disordered" evidence="1">
    <location>
        <begin position="1"/>
        <end position="33"/>
    </location>
</feature>
<name>A0ABD0W581_UMBPY</name>
<sequence>MVKSGKLKSGASSKLKRWKKGHSSDSNPQTSRFRQAAKSRFFSCSSGKNDLTVDALKLHNDLQSGPLEQSGGGRGDACMEETAEQALSDRSAGTFLSGVSDCSNLTFRKVQHFWESNSAAHKEICAVFAAVTEVIRAHEGKETETEYFAALMTTLEAVESGESLAAVAYLLNLVMKRVPAPVLMSKFSETAKALMDVMSTLASSESNSGIRWVLSCLSTLLRKQDFTAWSYPSTLQVFHGLLSFTIHHKPKIRKAAQQGVCSILRGSDFLFKDNTQPHHPAAATTARFCIKEIEQAGGYKEDTTTLHVLYLLKELMVTFPLCAVKSCCETLLRVMTLGRVLVTACAMEAFHKLFSGKPNPSTLSSELNAQIIMALYDYLPSENDLQPMLAWLAVMEKAQVYLDR</sequence>
<dbReference type="SUPFAM" id="SSF48371">
    <property type="entry name" value="ARM repeat"/>
    <property type="match status" value="1"/>
</dbReference>
<dbReference type="InterPro" id="IPR016024">
    <property type="entry name" value="ARM-type_fold"/>
</dbReference>
<dbReference type="PANTHER" id="PTHR48287:SF1">
    <property type="entry name" value="ARM REPEAT SUPERFAMILY PROTEIN"/>
    <property type="match status" value="1"/>
</dbReference>
<dbReference type="EMBL" id="JAGEUA010000009">
    <property type="protein sequence ID" value="KAL0965920.1"/>
    <property type="molecule type" value="Genomic_DNA"/>
</dbReference>
<dbReference type="AlphaFoldDB" id="A0ABD0W581"/>
<accession>A0ABD0W581</accession>
<dbReference type="InterPro" id="IPR052087">
    <property type="entry name" value="RRP12"/>
</dbReference>
<organism evidence="3 4">
    <name type="scientific">Umbra pygmaea</name>
    <name type="common">Eastern mudminnow</name>
    <dbReference type="NCBI Taxonomy" id="75934"/>
    <lineage>
        <taxon>Eukaryota</taxon>
        <taxon>Metazoa</taxon>
        <taxon>Chordata</taxon>
        <taxon>Craniata</taxon>
        <taxon>Vertebrata</taxon>
        <taxon>Euteleostomi</taxon>
        <taxon>Actinopterygii</taxon>
        <taxon>Neopterygii</taxon>
        <taxon>Teleostei</taxon>
        <taxon>Protacanthopterygii</taxon>
        <taxon>Esociformes</taxon>
        <taxon>Umbridae</taxon>
        <taxon>Umbra</taxon>
    </lineage>
</organism>
<feature type="compositionally biased region" description="Polar residues" evidence="1">
    <location>
        <begin position="24"/>
        <end position="33"/>
    </location>
</feature>
<evidence type="ECO:0000256" key="1">
    <source>
        <dbReference type="SAM" id="MobiDB-lite"/>
    </source>
</evidence>
<evidence type="ECO:0000313" key="3">
    <source>
        <dbReference type="EMBL" id="KAL0965920.1"/>
    </source>
</evidence>
<reference evidence="3 4" key="1">
    <citation type="submission" date="2024-06" db="EMBL/GenBank/DDBJ databases">
        <authorList>
            <person name="Pan Q."/>
            <person name="Wen M."/>
            <person name="Jouanno E."/>
            <person name="Zahm M."/>
            <person name="Klopp C."/>
            <person name="Cabau C."/>
            <person name="Louis A."/>
            <person name="Berthelot C."/>
            <person name="Parey E."/>
            <person name="Roest Crollius H."/>
            <person name="Montfort J."/>
            <person name="Robinson-Rechavi M."/>
            <person name="Bouchez O."/>
            <person name="Lampietro C."/>
            <person name="Lopez Roques C."/>
            <person name="Donnadieu C."/>
            <person name="Postlethwait J."/>
            <person name="Bobe J."/>
            <person name="Verreycken H."/>
            <person name="Guiguen Y."/>
        </authorList>
    </citation>
    <scope>NUCLEOTIDE SEQUENCE [LARGE SCALE GENOMIC DNA]</scope>
    <source>
        <strain evidence="3">Up_M1</strain>
        <tissue evidence="3">Testis</tissue>
    </source>
</reference>
<dbReference type="Proteomes" id="UP001557470">
    <property type="component" value="Unassembled WGS sequence"/>
</dbReference>
<feature type="domain" description="RRP12 N-terminal HEAT" evidence="2">
    <location>
        <begin position="111"/>
        <end position="355"/>
    </location>
</feature>
<keyword evidence="4" id="KW-1185">Reference proteome</keyword>
<protein>
    <recommendedName>
        <fullName evidence="2">RRP12 N-terminal HEAT domain-containing protein</fullName>
    </recommendedName>
</protein>
<feature type="compositionally biased region" description="Low complexity" evidence="1">
    <location>
        <begin position="1"/>
        <end position="13"/>
    </location>
</feature>
<dbReference type="PANTHER" id="PTHR48287">
    <property type="entry name" value="ARM REPEAT SUPERFAMILY PROTEIN"/>
    <property type="match status" value="1"/>
</dbReference>
<dbReference type="Pfam" id="PF25772">
    <property type="entry name" value="HEAT_RRP12_N"/>
    <property type="match status" value="1"/>
</dbReference>
<evidence type="ECO:0000259" key="2">
    <source>
        <dbReference type="Pfam" id="PF25772"/>
    </source>
</evidence>
<evidence type="ECO:0000313" key="4">
    <source>
        <dbReference type="Proteomes" id="UP001557470"/>
    </source>
</evidence>
<comment type="caution">
    <text evidence="3">The sequence shown here is derived from an EMBL/GenBank/DDBJ whole genome shotgun (WGS) entry which is preliminary data.</text>
</comment>
<dbReference type="InterPro" id="IPR057860">
    <property type="entry name" value="HEAT_RRP12_N"/>
</dbReference>
<gene>
    <name evidence="3" type="ORF">UPYG_G00287910</name>
</gene>
<proteinExistence type="predicted"/>